<reference evidence="1 2" key="1">
    <citation type="submission" date="2024-03" db="EMBL/GenBank/DDBJ databases">
        <authorList>
            <person name="Cao K."/>
        </authorList>
    </citation>
    <scope>NUCLEOTIDE SEQUENCE [LARGE SCALE GENOMIC DNA]</scope>
    <source>
        <strain evidence="1 2">MCCC 1K00696</strain>
    </source>
</reference>
<dbReference type="Gene3D" id="2.170.120.40">
    <property type="entry name" value="YbbR-like domain"/>
    <property type="match status" value="1"/>
</dbReference>
<accession>A0ABZ2TTL0</accession>
<dbReference type="InterPro" id="IPR012505">
    <property type="entry name" value="YbbR"/>
</dbReference>
<protein>
    <submittedName>
        <fullName evidence="1">CdaR family protein</fullName>
    </submittedName>
</protein>
<dbReference type="Pfam" id="PF07949">
    <property type="entry name" value="YbbR"/>
    <property type="match status" value="1"/>
</dbReference>
<organism evidence="1 2">
    <name type="scientific">Polaribacter marinaquae</name>
    <dbReference type="NCBI Taxonomy" id="1642819"/>
    <lineage>
        <taxon>Bacteria</taxon>
        <taxon>Pseudomonadati</taxon>
        <taxon>Bacteroidota</taxon>
        <taxon>Flavobacteriia</taxon>
        <taxon>Flavobacteriales</taxon>
        <taxon>Flavobacteriaceae</taxon>
    </lineage>
</organism>
<dbReference type="RefSeq" id="WP_340934187.1">
    <property type="nucleotide sequence ID" value="NZ_CP150496.1"/>
</dbReference>
<keyword evidence="2" id="KW-1185">Reference proteome</keyword>
<evidence type="ECO:0000313" key="2">
    <source>
        <dbReference type="Proteomes" id="UP001491088"/>
    </source>
</evidence>
<evidence type="ECO:0000313" key="1">
    <source>
        <dbReference type="EMBL" id="WYW56345.1"/>
    </source>
</evidence>
<sequence length="312" mass="35249">MKTTKKIPKTFISFLLVSLLIWLLITFSKEYNTSIIFPVDYSNISQNKLLQATPTKELEVLVKANGFKILRTRFNAKTIVIDASSLIKKQGTKHFLLLNKQQKNIAKQLPSGIELQEIVKDTVFLDVGSLVSKKIAVKPNLKLNFHVGYDLSEEVKITPDSITVSGPEMLLSKLNNVELEPLVLQDLKVDFTKQLSIKPKENYKNLKFKTNKITVSGKVEKFTEGSLNIEYKIINVPEGVVINTLSKEVEFTYVVGLSSFNKINKNVIKIECDYSETTASNLGYLIPKLVHKPSVIKGYKITPNKIDFLIQK</sequence>
<proteinExistence type="predicted"/>
<dbReference type="Proteomes" id="UP001491088">
    <property type="component" value="Chromosome"/>
</dbReference>
<name>A0ABZ2TTL0_9FLAO</name>
<gene>
    <name evidence="1" type="ORF">WG950_03575</name>
</gene>
<dbReference type="EMBL" id="CP150496">
    <property type="protein sequence ID" value="WYW56345.1"/>
    <property type="molecule type" value="Genomic_DNA"/>
</dbReference>